<feature type="transmembrane region" description="Helical" evidence="1">
    <location>
        <begin position="6"/>
        <end position="25"/>
    </location>
</feature>
<comment type="caution">
    <text evidence="2">The sequence shown here is derived from an EMBL/GenBank/DDBJ whole genome shotgun (WGS) entry which is preliminary data.</text>
</comment>
<keyword evidence="3" id="KW-1185">Reference proteome</keyword>
<evidence type="ECO:0000313" key="3">
    <source>
        <dbReference type="Proteomes" id="UP001176521"/>
    </source>
</evidence>
<feature type="transmembrane region" description="Helical" evidence="1">
    <location>
        <begin position="37"/>
        <end position="58"/>
    </location>
</feature>
<dbReference type="Gene3D" id="1.20.120.1630">
    <property type="match status" value="1"/>
</dbReference>
<evidence type="ECO:0008006" key="4">
    <source>
        <dbReference type="Google" id="ProtNLM"/>
    </source>
</evidence>
<reference evidence="2" key="1">
    <citation type="journal article" date="2023" name="PhytoFront">
        <title>Draft Genome Resources of Seven Strains of Tilletia horrida, Causal Agent of Kernel Smut of Rice.</title>
        <authorList>
            <person name="Khanal S."/>
            <person name="Antony Babu S."/>
            <person name="Zhou X.G."/>
        </authorList>
    </citation>
    <scope>NUCLEOTIDE SEQUENCE</scope>
    <source>
        <strain evidence="2">TX3</strain>
    </source>
</reference>
<organism evidence="2 3">
    <name type="scientific">Tilletia horrida</name>
    <dbReference type="NCBI Taxonomy" id="155126"/>
    <lineage>
        <taxon>Eukaryota</taxon>
        <taxon>Fungi</taxon>
        <taxon>Dikarya</taxon>
        <taxon>Basidiomycota</taxon>
        <taxon>Ustilaginomycotina</taxon>
        <taxon>Exobasidiomycetes</taxon>
        <taxon>Tilletiales</taxon>
        <taxon>Tilletiaceae</taxon>
        <taxon>Tilletia</taxon>
    </lineage>
</organism>
<accession>A0AAN6GAM4</accession>
<dbReference type="PANTHER" id="PTHR32251:SF17">
    <property type="entry name" value="STEROID 5-ALPHA REDUCTASE C-TERMINAL DOMAIN-CONTAINING PROTEIN"/>
    <property type="match status" value="1"/>
</dbReference>
<feature type="transmembrane region" description="Helical" evidence="1">
    <location>
        <begin position="159"/>
        <end position="180"/>
    </location>
</feature>
<sequence>MVFLAGLRTALGPTVGLIFAVQALGATHAIVNKTERFYDLFGSIGFSTAALFSLYAPFLQPRNTAILTKGSLPSFPPPLSAFHPRQLLMTSLTVLWAARLGSFLFARISKEGKDSRFDGLRDSPVKFAGAWTAQAIWITLTALPLYMVNSIPKGSQPPLGVRDYVGLGLWVGSFLLEVVADRQKSAWRQAKKEGKHDEPFISSGLWSIVMFPNYLGEISLHSSEYIIATTALAQAAPYFSPGPALAAAALGPVAEALLIRYVSGVSMQLETNNKKFKDEPRWKAYKEKTPLLIPVIGAKDV</sequence>
<dbReference type="InterPro" id="IPR010721">
    <property type="entry name" value="UstE-like"/>
</dbReference>
<dbReference type="AlphaFoldDB" id="A0AAN6GAM4"/>
<proteinExistence type="predicted"/>
<gene>
    <name evidence="2" type="ORF">OC842_003991</name>
</gene>
<evidence type="ECO:0000256" key="1">
    <source>
        <dbReference type="SAM" id="Phobius"/>
    </source>
</evidence>
<feature type="transmembrane region" description="Helical" evidence="1">
    <location>
        <begin position="87"/>
        <end position="106"/>
    </location>
</feature>
<dbReference type="PANTHER" id="PTHR32251">
    <property type="entry name" value="3-OXO-5-ALPHA-STEROID 4-DEHYDROGENASE"/>
    <property type="match status" value="1"/>
</dbReference>
<keyword evidence="1" id="KW-1133">Transmembrane helix</keyword>
<keyword evidence="1" id="KW-0812">Transmembrane</keyword>
<feature type="transmembrane region" description="Helical" evidence="1">
    <location>
        <begin position="127"/>
        <end position="147"/>
    </location>
</feature>
<dbReference type="Pfam" id="PF06966">
    <property type="entry name" value="DUF1295"/>
    <property type="match status" value="1"/>
</dbReference>
<dbReference type="Proteomes" id="UP001176521">
    <property type="component" value="Unassembled WGS sequence"/>
</dbReference>
<keyword evidence="1" id="KW-0472">Membrane</keyword>
<evidence type="ECO:0000313" key="2">
    <source>
        <dbReference type="EMBL" id="KAK0530231.1"/>
    </source>
</evidence>
<name>A0AAN6GAM4_9BASI</name>
<protein>
    <recommendedName>
        <fullName evidence="4">Steroid 5-alpha reductase C-terminal domain-containing protein</fullName>
    </recommendedName>
</protein>
<dbReference type="EMBL" id="JAPDMQ010000220">
    <property type="protein sequence ID" value="KAK0530231.1"/>
    <property type="molecule type" value="Genomic_DNA"/>
</dbReference>
<dbReference type="GO" id="GO:0016020">
    <property type="term" value="C:membrane"/>
    <property type="evidence" value="ECO:0007669"/>
    <property type="project" value="TreeGrafter"/>
</dbReference>